<comment type="similarity">
    <text evidence="9">Belongs to the insect chemoreceptor superfamily. Heteromeric odorant receptor channel (TC 1.A.69) family.</text>
</comment>
<dbReference type="EMBL" id="MK821019">
    <property type="protein sequence ID" value="QIJ45806.1"/>
    <property type="molecule type" value="mRNA"/>
</dbReference>
<keyword evidence="3 9" id="KW-0812">Transmembrane</keyword>
<dbReference type="Pfam" id="PF02949">
    <property type="entry name" value="7tm_6"/>
    <property type="match status" value="1"/>
</dbReference>
<evidence type="ECO:0000256" key="5">
    <source>
        <dbReference type="ARBA" id="ARBA00022989"/>
    </source>
</evidence>
<protein>
    <recommendedName>
        <fullName evidence="9">Odorant receptor</fullName>
    </recommendedName>
</protein>
<dbReference type="AlphaFoldDB" id="A0A6M3GXF3"/>
<feature type="transmembrane region" description="Helical" evidence="9">
    <location>
        <begin position="281"/>
        <end position="302"/>
    </location>
</feature>
<dbReference type="GO" id="GO:0007165">
    <property type="term" value="P:signal transduction"/>
    <property type="evidence" value="ECO:0007669"/>
    <property type="project" value="UniProtKB-KW"/>
</dbReference>
<comment type="caution">
    <text evidence="9">Lacks conserved residue(s) required for the propagation of feature annotation.</text>
</comment>
<evidence type="ECO:0000256" key="6">
    <source>
        <dbReference type="ARBA" id="ARBA00023136"/>
    </source>
</evidence>
<evidence type="ECO:0000256" key="3">
    <source>
        <dbReference type="ARBA" id="ARBA00022692"/>
    </source>
</evidence>
<gene>
    <name evidence="10" type="primary">OR28</name>
</gene>
<keyword evidence="2 9" id="KW-0716">Sensory transduction</keyword>
<evidence type="ECO:0000256" key="9">
    <source>
        <dbReference type="RuleBase" id="RU351113"/>
    </source>
</evidence>
<keyword evidence="7 9" id="KW-0675">Receptor</keyword>
<accession>A0A6M3GXF3</accession>
<keyword evidence="8 9" id="KW-0807">Transducer</keyword>
<feature type="transmembrane region" description="Helical" evidence="9">
    <location>
        <begin position="256"/>
        <end position="275"/>
    </location>
</feature>
<feature type="transmembrane region" description="Helical" evidence="9">
    <location>
        <begin position="174"/>
        <end position="195"/>
    </location>
</feature>
<dbReference type="GO" id="GO:0005549">
    <property type="term" value="F:odorant binding"/>
    <property type="evidence" value="ECO:0007669"/>
    <property type="project" value="InterPro"/>
</dbReference>
<dbReference type="GO" id="GO:0004984">
    <property type="term" value="F:olfactory receptor activity"/>
    <property type="evidence" value="ECO:0007669"/>
    <property type="project" value="InterPro"/>
</dbReference>
<keyword evidence="6 9" id="KW-0472">Membrane</keyword>
<reference evidence="10" key="1">
    <citation type="submission" date="2019-04" db="EMBL/GenBank/DDBJ databases">
        <authorList>
            <person name="Sheng S."/>
        </authorList>
    </citation>
    <scope>NUCLEOTIDE SEQUENCE</scope>
</reference>
<dbReference type="GO" id="GO:0005886">
    <property type="term" value="C:plasma membrane"/>
    <property type="evidence" value="ECO:0007669"/>
    <property type="project" value="UniProtKB-SubCell"/>
</dbReference>
<dbReference type="PANTHER" id="PTHR21137:SF44">
    <property type="entry name" value="ODORANT RECEPTOR 13A-RELATED"/>
    <property type="match status" value="1"/>
</dbReference>
<name>A0A6M3GXF3_GLYPY</name>
<feature type="transmembrane region" description="Helical" evidence="9">
    <location>
        <begin position="33"/>
        <end position="53"/>
    </location>
</feature>
<evidence type="ECO:0000313" key="10">
    <source>
        <dbReference type="EMBL" id="QIJ45806.1"/>
    </source>
</evidence>
<keyword evidence="4 9" id="KW-0552">Olfaction</keyword>
<evidence type="ECO:0000256" key="2">
    <source>
        <dbReference type="ARBA" id="ARBA00022606"/>
    </source>
</evidence>
<evidence type="ECO:0000256" key="8">
    <source>
        <dbReference type="ARBA" id="ARBA00023224"/>
    </source>
</evidence>
<organism evidence="10">
    <name type="scientific">Glyphodes pyloalis</name>
    <name type="common">Lesser mulberry snout moth</name>
    <dbReference type="NCBI Taxonomy" id="1242752"/>
    <lineage>
        <taxon>Eukaryota</taxon>
        <taxon>Metazoa</taxon>
        <taxon>Ecdysozoa</taxon>
        <taxon>Arthropoda</taxon>
        <taxon>Hexapoda</taxon>
        <taxon>Insecta</taxon>
        <taxon>Pterygota</taxon>
        <taxon>Neoptera</taxon>
        <taxon>Endopterygota</taxon>
        <taxon>Lepidoptera</taxon>
        <taxon>Glossata</taxon>
        <taxon>Ditrysia</taxon>
        <taxon>Pyraloidea</taxon>
        <taxon>Crambidae</taxon>
        <taxon>Spilomelinae</taxon>
        <taxon>Glyphodes</taxon>
    </lineage>
</organism>
<sequence>MAVPAFEELFTQIKTNLWLSGIPFNAPRIQLRFYILVVLIFSMLIAEGSFLVSQYAPENFLELTQLAPCAGCGLLSVLKILPIAAKRQKLFDLTKCLDGLYSIILSHPKKTAVVKNEIFIVKILIKYFFVLNMILIAVYNFSSLVIMLYYYIKTNEVVFKLPYALVVPFSTDTWLTWFVVYLYSITNGFICIVFFTTVDALYCVLTSQVCNNFAIISDEMKNLNESNVHLLKELVKNHQYVLKLSKDLEEIFKLPNLFNVLVGSVEICALGFNLTMGDLSQIPGCVLFLLSVLLQILMMSVFGEKLIRESRKVGDAVFSSQWYKMDKTSKKMIFIIIIRSQKQQQLTAYKFSVISYGSFTKIISTSWSYFTILRTVYTPPESLQLE</sequence>
<dbReference type="InterPro" id="IPR004117">
    <property type="entry name" value="7tm6_olfct_rcpt"/>
</dbReference>
<dbReference type="PANTHER" id="PTHR21137">
    <property type="entry name" value="ODORANT RECEPTOR"/>
    <property type="match status" value="1"/>
</dbReference>
<keyword evidence="5 9" id="KW-1133">Transmembrane helix</keyword>
<evidence type="ECO:0000256" key="4">
    <source>
        <dbReference type="ARBA" id="ARBA00022725"/>
    </source>
</evidence>
<comment type="subcellular location">
    <subcellularLocation>
        <location evidence="9">Cell membrane</location>
        <topology evidence="9">Multi-pass membrane protein</topology>
    </subcellularLocation>
    <subcellularLocation>
        <location evidence="1">Membrane</location>
        <topology evidence="1">Multi-pass membrane protein</topology>
    </subcellularLocation>
</comment>
<feature type="transmembrane region" description="Helical" evidence="9">
    <location>
        <begin position="65"/>
        <end position="85"/>
    </location>
</feature>
<feature type="transmembrane region" description="Helical" evidence="9">
    <location>
        <begin position="127"/>
        <end position="152"/>
    </location>
</feature>
<proteinExistence type="evidence at transcript level"/>
<evidence type="ECO:0000256" key="7">
    <source>
        <dbReference type="ARBA" id="ARBA00023170"/>
    </source>
</evidence>
<evidence type="ECO:0000256" key="1">
    <source>
        <dbReference type="ARBA" id="ARBA00004141"/>
    </source>
</evidence>